<feature type="compositionally biased region" description="Basic and acidic residues" evidence="2">
    <location>
        <begin position="522"/>
        <end position="549"/>
    </location>
</feature>
<dbReference type="Proteomes" id="UP001327560">
    <property type="component" value="Chromosome 1"/>
</dbReference>
<organism evidence="3 4">
    <name type="scientific">Canna indica</name>
    <name type="common">Indian-shot</name>
    <dbReference type="NCBI Taxonomy" id="4628"/>
    <lineage>
        <taxon>Eukaryota</taxon>
        <taxon>Viridiplantae</taxon>
        <taxon>Streptophyta</taxon>
        <taxon>Embryophyta</taxon>
        <taxon>Tracheophyta</taxon>
        <taxon>Spermatophyta</taxon>
        <taxon>Magnoliopsida</taxon>
        <taxon>Liliopsida</taxon>
        <taxon>Zingiberales</taxon>
        <taxon>Cannaceae</taxon>
        <taxon>Canna</taxon>
    </lineage>
</organism>
<dbReference type="PANTHER" id="PTHR34778">
    <property type="entry name" value="OS02G0580700 PROTEIN"/>
    <property type="match status" value="1"/>
</dbReference>
<accession>A0AAQ3Q263</accession>
<proteinExistence type="predicted"/>
<evidence type="ECO:0000313" key="4">
    <source>
        <dbReference type="Proteomes" id="UP001327560"/>
    </source>
</evidence>
<dbReference type="PANTHER" id="PTHR34778:SF2">
    <property type="entry name" value="OS02G0580700 PROTEIN"/>
    <property type="match status" value="1"/>
</dbReference>
<dbReference type="EMBL" id="CP136890">
    <property type="protein sequence ID" value="WOK95123.1"/>
    <property type="molecule type" value="Genomic_DNA"/>
</dbReference>
<feature type="region of interest" description="Disordered" evidence="2">
    <location>
        <begin position="518"/>
        <end position="565"/>
    </location>
</feature>
<protein>
    <submittedName>
        <fullName evidence="3">Uncharacterized protein</fullName>
    </submittedName>
</protein>
<gene>
    <name evidence="3" type="ORF">Cni_G03830</name>
</gene>
<evidence type="ECO:0000313" key="3">
    <source>
        <dbReference type="EMBL" id="WOK95123.1"/>
    </source>
</evidence>
<evidence type="ECO:0000256" key="2">
    <source>
        <dbReference type="SAM" id="MobiDB-lite"/>
    </source>
</evidence>
<dbReference type="AlphaFoldDB" id="A0AAQ3Q263"/>
<name>A0AAQ3Q263_9LILI</name>
<reference evidence="3 4" key="1">
    <citation type="submission" date="2023-10" db="EMBL/GenBank/DDBJ databases">
        <title>Chromosome-scale genome assembly provides insights into flower coloration mechanisms of Canna indica.</title>
        <authorList>
            <person name="Li C."/>
        </authorList>
    </citation>
    <scope>NUCLEOTIDE SEQUENCE [LARGE SCALE GENOMIC DNA]</scope>
    <source>
        <tissue evidence="3">Flower</tissue>
    </source>
</reference>
<feature type="coiled-coil region" evidence="1">
    <location>
        <begin position="66"/>
        <end position="114"/>
    </location>
</feature>
<keyword evidence="1" id="KW-0175">Coiled coil</keyword>
<evidence type="ECO:0000256" key="1">
    <source>
        <dbReference type="SAM" id="Coils"/>
    </source>
</evidence>
<keyword evidence="4" id="KW-1185">Reference proteome</keyword>
<sequence>MDGDAERMVALKRAYADIILNTAKESAARILTAERRVLQSQHSLSLTKEESLAMLLRLKAFMDSKNKEAEKVNLSQAKKIQELEVQLCEAKHTIHHLNSELRKLSSEVESEKSHEIESLEEKDAVGMGCVISHKDDCQECRYASGLVSCSQFGTTYSPNSDLNVAASSQRTVPPSCLAKYTAAEEPSKDMIASDDSAGNPDLVSLILRNKEPELRRNGCTQRIHAFEQNLLTSRELPGQKHALPSDKKHEAVTRGDALAERQRVGVATIAVGMVVQAKKLLETEKIGQGGNIHENGRKVKFSRRRSSRKRGVRKLAMEDHDQSDINNSKVAGQNIMSISSEKQVDNNEDSFSCLVQAAVGNHETPKDENITLKKISNSIVPGILYTGRVMTRRTKKLCNINSENHCGESTVSISPNDSQENIKKEEVTMSTYDMEGDTHSERAAKDDAIDTQLECEPMLTTPDHEVIGYLNTSDSNENHMVGVPLSDFGSKDEEPGKSSGLPAEVGNDRIVKYTFKRTRKRGTPDSKNEAVSLEENKSKRKAADKEHTLLEPSKPNILTESTRDSRRLAQVARQLISLSEKRWW</sequence>